<evidence type="ECO:0000313" key="4">
    <source>
        <dbReference type="Proteomes" id="UP000218231"/>
    </source>
</evidence>
<protein>
    <recommendedName>
        <fullName evidence="5">ELM2 domain-containing protein</fullName>
    </recommendedName>
</protein>
<feature type="signal peptide" evidence="2">
    <location>
        <begin position="1"/>
        <end position="18"/>
    </location>
</feature>
<keyword evidence="2" id="KW-0732">Signal</keyword>
<dbReference type="Proteomes" id="UP000218231">
    <property type="component" value="Unassembled WGS sequence"/>
</dbReference>
<proteinExistence type="predicted"/>
<name>A0A2A2LCG6_9BILA</name>
<gene>
    <name evidence="3" type="ORF">WR25_14480</name>
</gene>
<feature type="region of interest" description="Disordered" evidence="1">
    <location>
        <begin position="22"/>
        <end position="58"/>
    </location>
</feature>
<evidence type="ECO:0000256" key="1">
    <source>
        <dbReference type="SAM" id="MobiDB-lite"/>
    </source>
</evidence>
<dbReference type="AlphaFoldDB" id="A0A2A2LCG6"/>
<dbReference type="EMBL" id="LIAE01006913">
    <property type="protein sequence ID" value="PAV83889.1"/>
    <property type="molecule type" value="Genomic_DNA"/>
</dbReference>
<comment type="caution">
    <text evidence="3">The sequence shown here is derived from an EMBL/GenBank/DDBJ whole genome shotgun (WGS) entry which is preliminary data.</text>
</comment>
<accession>A0A2A2LCG6</accession>
<evidence type="ECO:0000256" key="2">
    <source>
        <dbReference type="SAM" id="SignalP"/>
    </source>
</evidence>
<feature type="compositionally biased region" description="Basic and acidic residues" evidence="1">
    <location>
        <begin position="45"/>
        <end position="54"/>
    </location>
</feature>
<evidence type="ECO:0008006" key="5">
    <source>
        <dbReference type="Google" id="ProtNLM"/>
    </source>
</evidence>
<reference evidence="3 4" key="1">
    <citation type="journal article" date="2017" name="Curr. Biol.">
        <title>Genome architecture and evolution of a unichromosomal asexual nematode.</title>
        <authorList>
            <person name="Fradin H."/>
            <person name="Zegar C."/>
            <person name="Gutwein M."/>
            <person name="Lucas J."/>
            <person name="Kovtun M."/>
            <person name="Corcoran D."/>
            <person name="Baugh L.R."/>
            <person name="Kiontke K."/>
            <person name="Gunsalus K."/>
            <person name="Fitch D.H."/>
            <person name="Piano F."/>
        </authorList>
    </citation>
    <scope>NUCLEOTIDE SEQUENCE [LARGE SCALE GENOMIC DNA]</scope>
    <source>
        <strain evidence="3">PF1309</strain>
    </source>
</reference>
<organism evidence="3 4">
    <name type="scientific">Diploscapter pachys</name>
    <dbReference type="NCBI Taxonomy" id="2018661"/>
    <lineage>
        <taxon>Eukaryota</taxon>
        <taxon>Metazoa</taxon>
        <taxon>Ecdysozoa</taxon>
        <taxon>Nematoda</taxon>
        <taxon>Chromadorea</taxon>
        <taxon>Rhabditida</taxon>
        <taxon>Rhabditina</taxon>
        <taxon>Rhabditomorpha</taxon>
        <taxon>Rhabditoidea</taxon>
        <taxon>Rhabditidae</taxon>
        <taxon>Diploscapter</taxon>
    </lineage>
</organism>
<sequence length="179" mass="20569">MFFLVEFFVSFSVSTTWNANSSHLCSSDSDSQRCESDKDDDEQQENGREKEAVMKTEQTVQPQHIQQAVHSSAQQDYFWLPRDLPISRKRLCDSATIVQEKRSRAKEDANKEDDDVQIIEDDDVQIIEPSDLPYERLFSDDELQEEFEAALVSRPDLRIFLGDGVNDEDVDETADVVVD</sequence>
<evidence type="ECO:0000313" key="3">
    <source>
        <dbReference type="EMBL" id="PAV83889.1"/>
    </source>
</evidence>
<feature type="chain" id="PRO_5012471790" description="ELM2 domain-containing protein" evidence="2">
    <location>
        <begin position="19"/>
        <end position="179"/>
    </location>
</feature>
<keyword evidence="4" id="KW-1185">Reference proteome</keyword>